<keyword evidence="1" id="KW-1133">Transmembrane helix</keyword>
<keyword evidence="2" id="KW-0496">Mitochondrion</keyword>
<organism evidence="2">
    <name type="scientific">Campanulotes compar</name>
    <name type="common">small pigeon louse</name>
    <dbReference type="NCBI Taxonomy" id="135595"/>
    <lineage>
        <taxon>Eukaryota</taxon>
        <taxon>Metazoa</taxon>
        <taxon>Ecdysozoa</taxon>
        <taxon>Arthropoda</taxon>
        <taxon>Hexapoda</taxon>
        <taxon>Insecta</taxon>
        <taxon>Pterygota</taxon>
        <taxon>Neoptera</taxon>
        <taxon>Paraneoptera</taxon>
        <taxon>Psocodea</taxon>
        <taxon>Troctomorpha</taxon>
        <taxon>Phthiraptera</taxon>
        <taxon>Ischnocera</taxon>
        <taxon>Philopteridae</taxon>
        <taxon>Campanulotes</taxon>
    </lineage>
</organism>
<dbReference type="GeneID" id="67122855"/>
<dbReference type="AlphaFoldDB" id="Q2HJL1"/>
<feature type="transmembrane region" description="Helical" evidence="1">
    <location>
        <begin position="7"/>
        <end position="29"/>
    </location>
</feature>
<dbReference type="CTD" id="4509"/>
<keyword evidence="1" id="KW-0472">Membrane</keyword>
<evidence type="ECO:0000256" key="1">
    <source>
        <dbReference type="SAM" id="Phobius"/>
    </source>
</evidence>
<gene>
    <name evidence="3" type="primary">ATP8</name>
</gene>
<name>Q2HJL1_9NEOP</name>
<proteinExistence type="predicted"/>
<dbReference type="EMBL" id="MH001225">
    <property type="protein sequence ID" value="AYD72935.1"/>
    <property type="molecule type" value="Genomic_DNA"/>
</dbReference>
<protein>
    <submittedName>
        <fullName evidence="2">ATP synthase F0 subunit 8</fullName>
    </submittedName>
</protein>
<sequence length="54" mass="6591">MPQMMPIYWFFVCLMVNLFIYFFLSFHYFNFLVFSHSEKVCFKSVGKVSFISNK</sequence>
<evidence type="ECO:0000313" key="2">
    <source>
        <dbReference type="EMBL" id="AAX53875.1"/>
    </source>
</evidence>
<reference evidence="3" key="2">
    <citation type="journal article" date="2018" name="Syst. Biol.">
        <title>Mitochondrial Genome Fragmentation Unites the Parasitic Lice of Eutherian Mammals.</title>
        <authorList>
            <person name="Song F."/>
            <person name="Li H."/>
            <person name="Liu G.-H."/>
            <person name="Wang W."/>
            <person name="James P."/>
            <person name="Colwell D.D."/>
            <person name="Tran A."/>
            <person name="Gong S."/>
            <person name="Cai W."/>
            <person name="Shao R."/>
        </authorList>
    </citation>
    <scope>NUCLEOTIDE SEQUENCE</scope>
</reference>
<reference evidence="2" key="1">
    <citation type="journal article" date="2006" name="Insect Mol. Biol.">
        <title>Extraordinary number of gene rearrangements in the mitochondrial genomes of lice (Phthiraptera: Insecta).</title>
        <authorList>
            <person name="Covacin C."/>
            <person name="Shao R."/>
            <person name="Cameron S."/>
            <person name="Barker S.C."/>
        </authorList>
    </citation>
    <scope>NUCLEOTIDE SEQUENCE</scope>
</reference>
<geneLocation type="mitochondrion" evidence="2"/>
<dbReference type="RefSeq" id="YP_010133502.1">
    <property type="nucleotide sequence ID" value="NC_056779.1"/>
</dbReference>
<dbReference type="EMBL" id="AY968672">
    <property type="protein sequence ID" value="AAX53875.1"/>
    <property type="molecule type" value="Genomic_DNA"/>
</dbReference>
<accession>Q2HJL1</accession>
<keyword evidence="1" id="KW-0812">Transmembrane</keyword>
<evidence type="ECO:0000313" key="3">
    <source>
        <dbReference type="EMBL" id="AYD72935.1"/>
    </source>
</evidence>